<gene>
    <name evidence="2" type="ORF">MRATA1EN1_LOCUS15863</name>
</gene>
<dbReference type="EMBL" id="OX459962">
    <property type="protein sequence ID" value="CAI9166901.1"/>
    <property type="molecule type" value="Genomic_DNA"/>
</dbReference>
<sequence>MRWMDGITDSMDMSLRMLTNIEHSAILPYEETFGQTRGAEEKQSRLQPLSSLPNPARKKVSQGRGPGTGGEPSEVYEVTPTSAAGEETLTEDTQLNAQGQTSMPSERPGGGSSVKRC</sequence>
<evidence type="ECO:0000256" key="1">
    <source>
        <dbReference type="SAM" id="MobiDB-lite"/>
    </source>
</evidence>
<accession>A0ABN8Z167</accession>
<protein>
    <submittedName>
        <fullName evidence="2">Uncharacterized protein</fullName>
    </submittedName>
</protein>
<evidence type="ECO:0000313" key="2">
    <source>
        <dbReference type="EMBL" id="CAI9166901.1"/>
    </source>
</evidence>
<organism evidence="2 3">
    <name type="scientific">Rangifer tarandus platyrhynchus</name>
    <name type="common">Svalbard reindeer</name>
    <dbReference type="NCBI Taxonomy" id="3082113"/>
    <lineage>
        <taxon>Eukaryota</taxon>
        <taxon>Metazoa</taxon>
        <taxon>Chordata</taxon>
        <taxon>Craniata</taxon>
        <taxon>Vertebrata</taxon>
        <taxon>Euteleostomi</taxon>
        <taxon>Mammalia</taxon>
        <taxon>Eutheria</taxon>
        <taxon>Laurasiatheria</taxon>
        <taxon>Artiodactyla</taxon>
        <taxon>Ruminantia</taxon>
        <taxon>Pecora</taxon>
        <taxon>Cervidae</taxon>
        <taxon>Odocoileinae</taxon>
        <taxon>Rangifer</taxon>
    </lineage>
</organism>
<dbReference type="Proteomes" id="UP001176941">
    <property type="component" value="Chromosome 26"/>
</dbReference>
<proteinExistence type="predicted"/>
<reference evidence="2" key="1">
    <citation type="submission" date="2023-04" db="EMBL/GenBank/DDBJ databases">
        <authorList>
            <consortium name="ELIXIR-Norway"/>
        </authorList>
    </citation>
    <scope>NUCLEOTIDE SEQUENCE [LARGE SCALE GENOMIC DNA]</scope>
</reference>
<feature type="compositionally biased region" description="Gly residues" evidence="1">
    <location>
        <begin position="108"/>
        <end position="117"/>
    </location>
</feature>
<evidence type="ECO:0000313" key="3">
    <source>
        <dbReference type="Proteomes" id="UP001176941"/>
    </source>
</evidence>
<name>A0ABN8Z167_RANTA</name>
<feature type="region of interest" description="Disordered" evidence="1">
    <location>
        <begin position="35"/>
        <end position="117"/>
    </location>
</feature>
<feature type="compositionally biased region" description="Polar residues" evidence="1">
    <location>
        <begin position="91"/>
        <end position="104"/>
    </location>
</feature>
<keyword evidence="3" id="KW-1185">Reference proteome</keyword>